<name>A0A3P6AKS7_BRAOL</name>
<dbReference type="AlphaFoldDB" id="A0A3P6AKS7"/>
<organism evidence="1">
    <name type="scientific">Brassica oleracea</name>
    <name type="common">Wild cabbage</name>
    <dbReference type="NCBI Taxonomy" id="3712"/>
    <lineage>
        <taxon>Eukaryota</taxon>
        <taxon>Viridiplantae</taxon>
        <taxon>Streptophyta</taxon>
        <taxon>Embryophyta</taxon>
        <taxon>Tracheophyta</taxon>
        <taxon>Spermatophyta</taxon>
        <taxon>Magnoliopsida</taxon>
        <taxon>eudicotyledons</taxon>
        <taxon>Gunneridae</taxon>
        <taxon>Pentapetalae</taxon>
        <taxon>rosids</taxon>
        <taxon>malvids</taxon>
        <taxon>Brassicales</taxon>
        <taxon>Brassicaceae</taxon>
        <taxon>Brassiceae</taxon>
        <taxon>Brassica</taxon>
    </lineage>
</organism>
<evidence type="ECO:0000313" key="1">
    <source>
        <dbReference type="EMBL" id="VDC94476.1"/>
    </source>
</evidence>
<reference evidence="1" key="1">
    <citation type="submission" date="2018-11" db="EMBL/GenBank/DDBJ databases">
        <authorList>
            <consortium name="Genoscope - CEA"/>
            <person name="William W."/>
        </authorList>
    </citation>
    <scope>NUCLEOTIDE SEQUENCE</scope>
</reference>
<dbReference type="EMBL" id="LR031872">
    <property type="protein sequence ID" value="VDC94476.1"/>
    <property type="molecule type" value="Genomic_DNA"/>
</dbReference>
<gene>
    <name evidence="1" type="ORF">BOLC3T17818H</name>
</gene>
<proteinExistence type="predicted"/>
<sequence>MKYWLLHIKDYRLFSLVEQYASLCRSSFFLYGQAKIFTSWLLTTLSNSLTP</sequence>
<accession>A0A3P6AKS7</accession>
<protein>
    <submittedName>
        <fullName evidence="1">Uncharacterized protein</fullName>
    </submittedName>
</protein>